<reference evidence="1" key="1">
    <citation type="submission" date="2021-03" db="EMBL/GenBank/DDBJ databases">
        <title>Evolutionary priming and transition to the ectomycorrhizal habit in an iconic lineage of mushroom-forming fungi: is preadaptation a requirement?</title>
        <authorList>
            <consortium name="DOE Joint Genome Institute"/>
            <person name="Looney B.P."/>
            <person name="Miyauchi S."/>
            <person name="Morin E."/>
            <person name="Drula E."/>
            <person name="Courty P.E."/>
            <person name="Chicoki N."/>
            <person name="Fauchery L."/>
            <person name="Kohler A."/>
            <person name="Kuo A."/>
            <person name="LaButti K."/>
            <person name="Pangilinan J."/>
            <person name="Lipzen A."/>
            <person name="Riley R."/>
            <person name="Andreopoulos W."/>
            <person name="He G."/>
            <person name="Johnson J."/>
            <person name="Barry K.W."/>
            <person name="Grigoriev I.V."/>
            <person name="Nagy L."/>
            <person name="Hibbett D."/>
            <person name="Henrissat B."/>
            <person name="Matheny P.B."/>
            <person name="Labbe J."/>
            <person name="Martin A.F."/>
        </authorList>
    </citation>
    <scope>NUCLEOTIDE SEQUENCE</scope>
    <source>
        <strain evidence="1">BPL698</strain>
    </source>
</reference>
<dbReference type="Proteomes" id="UP001207468">
    <property type="component" value="Unassembled WGS sequence"/>
</dbReference>
<dbReference type="EMBL" id="JAGFNK010000767">
    <property type="protein sequence ID" value="KAI9440281.1"/>
    <property type="molecule type" value="Genomic_DNA"/>
</dbReference>
<name>A0ACC0TSG8_9AGAM</name>
<evidence type="ECO:0000313" key="1">
    <source>
        <dbReference type="EMBL" id="KAI9440281.1"/>
    </source>
</evidence>
<proteinExistence type="predicted"/>
<accession>A0ACC0TSG8</accession>
<gene>
    <name evidence="1" type="ORF">F5148DRAFT_830297</name>
</gene>
<organism evidence="1 2">
    <name type="scientific">Russula earlei</name>
    <dbReference type="NCBI Taxonomy" id="71964"/>
    <lineage>
        <taxon>Eukaryota</taxon>
        <taxon>Fungi</taxon>
        <taxon>Dikarya</taxon>
        <taxon>Basidiomycota</taxon>
        <taxon>Agaricomycotina</taxon>
        <taxon>Agaricomycetes</taxon>
        <taxon>Russulales</taxon>
        <taxon>Russulaceae</taxon>
        <taxon>Russula</taxon>
    </lineage>
</organism>
<comment type="caution">
    <text evidence="1">The sequence shown here is derived from an EMBL/GenBank/DDBJ whole genome shotgun (WGS) entry which is preliminary data.</text>
</comment>
<keyword evidence="2" id="KW-1185">Reference proteome</keyword>
<sequence length="463" mass="49505">MTQEHSDDEAHSRSDASSHSMGNIADTEMDVGASGTSSAENTRQVREKRGDGASPQPPPPPSPAAAKKKRTRTLTTPHQSAVLHALLAQSRFPTTAMREEVGRSIGLSARKVQVWFQNQRQKARRPRNQGSAAPARPPQYGGFPNAPAPSSAPSSLIPSSLPPDRGQLPFHVAPTPFIQFNVNREYSSHETVFASSVSGTSPNPNPTSGGSLLSGPGVPGTSSFASRFPPIPQPLLPPPPPPPPPLLVDPSQSQPPRDTAYSSARHAPSGDFTFSHPFPPLQVPKTGGYSGQSQYPHLPRPLTVFDHRHHLGDHSSSEPRPQQKAFASSRSSSRSQTPGTTSFLVPRGRLDSTRDLPRLQIPPLHVPDSSHGQPVQQQRSAVRYSTPSPPQRPQDPVRFSQPSELALVSNTAASGPSRGGESPHGPSRVKRFDPVREAASECSGSQGSTYSPTPPPRLDTPHI</sequence>
<protein>
    <submittedName>
        <fullName evidence="1">Uncharacterized protein</fullName>
    </submittedName>
</protein>
<evidence type="ECO:0000313" key="2">
    <source>
        <dbReference type="Proteomes" id="UP001207468"/>
    </source>
</evidence>